<dbReference type="OMA" id="DHEMIPI"/>
<organism evidence="11 12">
    <name type="scientific">Emiliania huxleyi (strain CCMP1516)</name>
    <dbReference type="NCBI Taxonomy" id="280463"/>
    <lineage>
        <taxon>Eukaryota</taxon>
        <taxon>Haptista</taxon>
        <taxon>Haptophyta</taxon>
        <taxon>Prymnesiophyceae</taxon>
        <taxon>Isochrysidales</taxon>
        <taxon>Noelaerhabdaceae</taxon>
        <taxon>Emiliania</taxon>
    </lineage>
</organism>
<dbReference type="HOGENOM" id="CLU_037945_0_0_1"/>
<keyword evidence="12" id="KW-1185">Reference proteome</keyword>
<feature type="domain" description="Mechanosensitive ion channel MscS" evidence="8">
    <location>
        <begin position="48"/>
        <end position="121"/>
    </location>
</feature>
<dbReference type="KEGG" id="ehx:EMIHUDRAFT_54411"/>
<dbReference type="SUPFAM" id="SSF82861">
    <property type="entry name" value="Mechanosensitive channel protein MscS (YggB), transmembrane region"/>
    <property type="match status" value="1"/>
</dbReference>
<dbReference type="InterPro" id="IPR045042">
    <property type="entry name" value="YnaI-like"/>
</dbReference>
<dbReference type="Gene3D" id="1.10.287.1260">
    <property type="match status" value="1"/>
</dbReference>
<dbReference type="Gene3D" id="3.30.70.100">
    <property type="match status" value="1"/>
</dbReference>
<evidence type="ECO:0000256" key="4">
    <source>
        <dbReference type="ARBA" id="ARBA00022692"/>
    </source>
</evidence>
<evidence type="ECO:0000313" key="11">
    <source>
        <dbReference type="EnsemblProtists" id="EOD39000"/>
    </source>
</evidence>
<dbReference type="SUPFAM" id="SSF50182">
    <property type="entry name" value="Sm-like ribonucleoproteins"/>
    <property type="match status" value="1"/>
</dbReference>
<evidence type="ECO:0000256" key="3">
    <source>
        <dbReference type="ARBA" id="ARBA00022475"/>
    </source>
</evidence>
<dbReference type="Pfam" id="PF21088">
    <property type="entry name" value="MS_channel_1st"/>
    <property type="match status" value="1"/>
</dbReference>
<evidence type="ECO:0000259" key="8">
    <source>
        <dbReference type="Pfam" id="PF00924"/>
    </source>
</evidence>
<dbReference type="PANTHER" id="PTHR43634:SF2">
    <property type="entry name" value="LOW CONDUCTANCE MECHANOSENSITIVE CHANNEL YNAI"/>
    <property type="match status" value="1"/>
</dbReference>
<proteinExistence type="inferred from homology"/>
<keyword evidence="4" id="KW-0812">Transmembrane</keyword>
<keyword evidence="7" id="KW-0732">Signal</keyword>
<dbReference type="InterPro" id="IPR023408">
    <property type="entry name" value="MscS_beta-dom_sf"/>
</dbReference>
<keyword evidence="5" id="KW-1133">Transmembrane helix</keyword>
<dbReference type="PANTHER" id="PTHR43634">
    <property type="entry name" value="OW CONDUCTANCE MECHANOSENSITIVE CHANNEL"/>
    <property type="match status" value="1"/>
</dbReference>
<dbReference type="InterPro" id="IPR010920">
    <property type="entry name" value="LSM_dom_sf"/>
</dbReference>
<feature type="domain" description="Mechanosensitive ion channel MscS C-terminal" evidence="9">
    <location>
        <begin position="137"/>
        <end position="214"/>
    </location>
</feature>
<evidence type="ECO:0000256" key="2">
    <source>
        <dbReference type="ARBA" id="ARBA00008017"/>
    </source>
</evidence>
<accession>A0A0D3KTB5</accession>
<dbReference type="GeneID" id="17284271"/>
<dbReference type="EnsemblProtists" id="EOD39000">
    <property type="protein sequence ID" value="EOD39000"/>
    <property type="gene ID" value="EMIHUDRAFT_54411"/>
</dbReference>
<name>A0A0D3KTB5_EMIH1</name>
<dbReference type="AlphaFoldDB" id="A0A0D3KTB5"/>
<keyword evidence="3" id="KW-1003">Cell membrane</keyword>
<comment type="similarity">
    <text evidence="2">Belongs to the MscS (TC 1.A.23) family.</text>
</comment>
<dbReference type="SUPFAM" id="SSF82689">
    <property type="entry name" value="Mechanosensitive channel protein MscS (YggB), C-terminal domain"/>
    <property type="match status" value="1"/>
</dbReference>
<dbReference type="Proteomes" id="UP000013827">
    <property type="component" value="Unassembled WGS sequence"/>
</dbReference>
<evidence type="ECO:0000256" key="6">
    <source>
        <dbReference type="ARBA" id="ARBA00023136"/>
    </source>
</evidence>
<sequence>NALAKVLSLLVWISAALSALSTLGVNVRAVLTFSGVGGVVLGLAGREMIANFIGGVTIYLSQPFSVGDWIHSERRQDGTSSLDGWVEQIGWYYTKVNTWDKRPMYVPNSSFYTMVIINASRMSNRRILQTLKLRMSDSAKVPAIVSEIKELLLAHEQLDPRQHRLVFFREIGPYSLDVWLSCFTKSVFLTDYLATQQELLVAIERILDKYGARFA</sequence>
<evidence type="ECO:0000256" key="7">
    <source>
        <dbReference type="SAM" id="SignalP"/>
    </source>
</evidence>
<feature type="domain" description="Mechanosensitive ion channel transmembrane helices 2/3" evidence="10">
    <location>
        <begin position="5"/>
        <end position="45"/>
    </location>
</feature>
<dbReference type="InterPro" id="IPR011066">
    <property type="entry name" value="MscS_channel_C_sf"/>
</dbReference>
<feature type="signal peptide" evidence="7">
    <location>
        <begin position="1"/>
        <end position="18"/>
    </location>
</feature>
<dbReference type="STRING" id="2903.R1FIZ6"/>
<dbReference type="eggNOG" id="ENOG502S0B8">
    <property type="taxonomic scope" value="Eukaryota"/>
</dbReference>
<dbReference type="Gene3D" id="2.30.30.60">
    <property type="match status" value="1"/>
</dbReference>
<evidence type="ECO:0000256" key="5">
    <source>
        <dbReference type="ARBA" id="ARBA00022989"/>
    </source>
</evidence>
<dbReference type="RefSeq" id="XP_005791429.1">
    <property type="nucleotide sequence ID" value="XM_005791372.1"/>
</dbReference>
<dbReference type="InterPro" id="IPR011014">
    <property type="entry name" value="MscS_channel_TM-2"/>
</dbReference>
<dbReference type="PaxDb" id="2903-EOD39000"/>
<dbReference type="InterPro" id="IPR006685">
    <property type="entry name" value="MscS_channel_2nd"/>
</dbReference>
<comment type="subcellular location">
    <subcellularLocation>
        <location evidence="1">Cell membrane</location>
        <topology evidence="1">Multi-pass membrane protein</topology>
    </subcellularLocation>
</comment>
<keyword evidence="6" id="KW-0472">Membrane</keyword>
<dbReference type="InterPro" id="IPR049278">
    <property type="entry name" value="MS_channel_C"/>
</dbReference>
<dbReference type="Pfam" id="PF00924">
    <property type="entry name" value="MS_channel_2nd"/>
    <property type="match status" value="1"/>
</dbReference>
<evidence type="ECO:0000259" key="9">
    <source>
        <dbReference type="Pfam" id="PF21082"/>
    </source>
</evidence>
<evidence type="ECO:0000313" key="12">
    <source>
        <dbReference type="Proteomes" id="UP000013827"/>
    </source>
</evidence>
<feature type="chain" id="PRO_5044291930" evidence="7">
    <location>
        <begin position="19"/>
        <end position="215"/>
    </location>
</feature>
<dbReference type="Pfam" id="PF21082">
    <property type="entry name" value="MS_channel_3rd"/>
    <property type="match status" value="1"/>
</dbReference>
<evidence type="ECO:0000259" key="10">
    <source>
        <dbReference type="Pfam" id="PF21088"/>
    </source>
</evidence>
<dbReference type="GO" id="GO:0055085">
    <property type="term" value="P:transmembrane transport"/>
    <property type="evidence" value="ECO:0007669"/>
    <property type="project" value="InterPro"/>
</dbReference>
<reference evidence="11" key="2">
    <citation type="submission" date="2024-10" db="UniProtKB">
        <authorList>
            <consortium name="EnsemblProtists"/>
        </authorList>
    </citation>
    <scope>IDENTIFICATION</scope>
</reference>
<evidence type="ECO:0000256" key="1">
    <source>
        <dbReference type="ARBA" id="ARBA00004651"/>
    </source>
</evidence>
<dbReference type="GO" id="GO:0005886">
    <property type="term" value="C:plasma membrane"/>
    <property type="evidence" value="ECO:0007669"/>
    <property type="project" value="UniProtKB-SubCell"/>
</dbReference>
<dbReference type="InterPro" id="IPR049142">
    <property type="entry name" value="MS_channel_1st"/>
</dbReference>
<reference evidence="12" key="1">
    <citation type="journal article" date="2013" name="Nature">
        <title>Pan genome of the phytoplankton Emiliania underpins its global distribution.</title>
        <authorList>
            <person name="Read B.A."/>
            <person name="Kegel J."/>
            <person name="Klute M.J."/>
            <person name="Kuo A."/>
            <person name="Lefebvre S.C."/>
            <person name="Maumus F."/>
            <person name="Mayer C."/>
            <person name="Miller J."/>
            <person name="Monier A."/>
            <person name="Salamov A."/>
            <person name="Young J."/>
            <person name="Aguilar M."/>
            <person name="Claverie J.M."/>
            <person name="Frickenhaus S."/>
            <person name="Gonzalez K."/>
            <person name="Herman E.K."/>
            <person name="Lin Y.C."/>
            <person name="Napier J."/>
            <person name="Ogata H."/>
            <person name="Sarno A.F."/>
            <person name="Shmutz J."/>
            <person name="Schroeder D."/>
            <person name="de Vargas C."/>
            <person name="Verret F."/>
            <person name="von Dassow P."/>
            <person name="Valentin K."/>
            <person name="Van de Peer Y."/>
            <person name="Wheeler G."/>
            <person name="Dacks J.B."/>
            <person name="Delwiche C.F."/>
            <person name="Dyhrman S.T."/>
            <person name="Glockner G."/>
            <person name="John U."/>
            <person name="Richards T."/>
            <person name="Worden A.Z."/>
            <person name="Zhang X."/>
            <person name="Grigoriev I.V."/>
            <person name="Allen A.E."/>
            <person name="Bidle K."/>
            <person name="Borodovsky M."/>
            <person name="Bowler C."/>
            <person name="Brownlee C."/>
            <person name="Cock J.M."/>
            <person name="Elias M."/>
            <person name="Gladyshev V.N."/>
            <person name="Groth M."/>
            <person name="Guda C."/>
            <person name="Hadaegh A."/>
            <person name="Iglesias-Rodriguez M.D."/>
            <person name="Jenkins J."/>
            <person name="Jones B.M."/>
            <person name="Lawson T."/>
            <person name="Leese F."/>
            <person name="Lindquist E."/>
            <person name="Lobanov A."/>
            <person name="Lomsadze A."/>
            <person name="Malik S.B."/>
            <person name="Marsh M.E."/>
            <person name="Mackinder L."/>
            <person name="Mock T."/>
            <person name="Mueller-Roeber B."/>
            <person name="Pagarete A."/>
            <person name="Parker M."/>
            <person name="Probert I."/>
            <person name="Quesneville H."/>
            <person name="Raines C."/>
            <person name="Rensing S.A."/>
            <person name="Riano-Pachon D.M."/>
            <person name="Richier S."/>
            <person name="Rokitta S."/>
            <person name="Shiraiwa Y."/>
            <person name="Soanes D.M."/>
            <person name="van der Giezen M."/>
            <person name="Wahlund T.M."/>
            <person name="Williams B."/>
            <person name="Wilson W."/>
            <person name="Wolfe G."/>
            <person name="Wurch L.L."/>
        </authorList>
    </citation>
    <scope>NUCLEOTIDE SEQUENCE</scope>
</reference>
<protein>
    <submittedName>
        <fullName evidence="11">Uncharacterized protein</fullName>
    </submittedName>
</protein>